<gene>
    <name evidence="1" type="ORF">BT62DRAFT_191081</name>
</gene>
<protein>
    <submittedName>
        <fullName evidence="1">Uncharacterized protein</fullName>
    </submittedName>
</protein>
<reference evidence="1" key="1">
    <citation type="submission" date="2020-11" db="EMBL/GenBank/DDBJ databases">
        <title>Adaptations for nitrogen fixation in a non-lichenized fungal sporocarp promotes dispersal by wood-feeding termites.</title>
        <authorList>
            <consortium name="DOE Joint Genome Institute"/>
            <person name="Koch R.A."/>
            <person name="Yoon G."/>
            <person name="Arayal U."/>
            <person name="Lail K."/>
            <person name="Amirebrahimi M."/>
            <person name="Labutti K."/>
            <person name="Lipzen A."/>
            <person name="Riley R."/>
            <person name="Barry K."/>
            <person name="Henrissat B."/>
            <person name="Grigoriev I.V."/>
            <person name="Herr J.R."/>
            <person name="Aime M.C."/>
        </authorList>
    </citation>
    <scope>NUCLEOTIDE SEQUENCE</scope>
    <source>
        <strain evidence="1">MCA 3950</strain>
    </source>
</reference>
<dbReference type="EMBL" id="MU250537">
    <property type="protein sequence ID" value="KAG7445362.1"/>
    <property type="molecule type" value="Genomic_DNA"/>
</dbReference>
<keyword evidence="2" id="KW-1185">Reference proteome</keyword>
<comment type="caution">
    <text evidence="1">The sequence shown here is derived from an EMBL/GenBank/DDBJ whole genome shotgun (WGS) entry which is preliminary data.</text>
</comment>
<dbReference type="Proteomes" id="UP000812287">
    <property type="component" value="Unassembled WGS sequence"/>
</dbReference>
<dbReference type="RefSeq" id="XP_043038862.1">
    <property type="nucleotide sequence ID" value="XM_043179993.1"/>
</dbReference>
<organism evidence="1 2">
    <name type="scientific">Guyanagaster necrorhizus</name>
    <dbReference type="NCBI Taxonomy" id="856835"/>
    <lineage>
        <taxon>Eukaryota</taxon>
        <taxon>Fungi</taxon>
        <taxon>Dikarya</taxon>
        <taxon>Basidiomycota</taxon>
        <taxon>Agaricomycotina</taxon>
        <taxon>Agaricomycetes</taxon>
        <taxon>Agaricomycetidae</taxon>
        <taxon>Agaricales</taxon>
        <taxon>Marasmiineae</taxon>
        <taxon>Physalacriaceae</taxon>
        <taxon>Guyanagaster</taxon>
    </lineage>
</organism>
<dbReference type="GeneID" id="66102289"/>
<sequence>MCSVLERGQQKVMISVAWMKPLSKAGKLVYAAINLTLVSIFVRCSLSCCSSFSTTTLSEVFRETYIHDQPRSFKLFGSMAMESRVLYVFPLFRPVFKVFLPVFTIRFSPLDSATDAFRYIGSECPEFFTDYDGDCFRQLVAVTGYCFGERFPQHEYRNREQGMAVDPEESLDEDTIV</sequence>
<evidence type="ECO:0000313" key="1">
    <source>
        <dbReference type="EMBL" id="KAG7445362.1"/>
    </source>
</evidence>
<proteinExistence type="predicted"/>
<dbReference type="AlphaFoldDB" id="A0A9P7VRN7"/>
<name>A0A9P7VRN7_9AGAR</name>
<evidence type="ECO:0000313" key="2">
    <source>
        <dbReference type="Proteomes" id="UP000812287"/>
    </source>
</evidence>
<accession>A0A9P7VRN7</accession>